<accession>A0A9X2FM88</accession>
<keyword evidence="5 7" id="KW-1133">Transmembrane helix</keyword>
<evidence type="ECO:0000313" key="9">
    <source>
        <dbReference type="EMBL" id="MCP0887769.1"/>
    </source>
</evidence>
<gene>
    <name evidence="9" type="ORF">LB941_10555</name>
</gene>
<proteinExistence type="predicted"/>
<evidence type="ECO:0000256" key="3">
    <source>
        <dbReference type="ARBA" id="ARBA00022475"/>
    </source>
</evidence>
<dbReference type="InterPro" id="IPR020846">
    <property type="entry name" value="MFS_dom"/>
</dbReference>
<dbReference type="InterPro" id="IPR050171">
    <property type="entry name" value="MFS_Transporters"/>
</dbReference>
<evidence type="ECO:0000256" key="7">
    <source>
        <dbReference type="SAM" id="Phobius"/>
    </source>
</evidence>
<dbReference type="PANTHER" id="PTHR23517">
    <property type="entry name" value="RESISTANCE PROTEIN MDTM, PUTATIVE-RELATED-RELATED"/>
    <property type="match status" value="1"/>
</dbReference>
<feature type="transmembrane region" description="Helical" evidence="7">
    <location>
        <begin position="78"/>
        <end position="96"/>
    </location>
</feature>
<evidence type="ECO:0000256" key="1">
    <source>
        <dbReference type="ARBA" id="ARBA00004651"/>
    </source>
</evidence>
<feature type="transmembrane region" description="Helical" evidence="7">
    <location>
        <begin position="12"/>
        <end position="37"/>
    </location>
</feature>
<keyword evidence="6 7" id="KW-0472">Membrane</keyword>
<feature type="transmembrane region" description="Helical" evidence="7">
    <location>
        <begin position="344"/>
        <end position="361"/>
    </location>
</feature>
<evidence type="ECO:0000256" key="4">
    <source>
        <dbReference type="ARBA" id="ARBA00022692"/>
    </source>
</evidence>
<dbReference type="Proteomes" id="UP001139006">
    <property type="component" value="Unassembled WGS sequence"/>
</dbReference>
<organism evidence="9 10">
    <name type="scientific">Ligilactobacillus ubinensis</name>
    <dbReference type="NCBI Taxonomy" id="2876789"/>
    <lineage>
        <taxon>Bacteria</taxon>
        <taxon>Bacillati</taxon>
        <taxon>Bacillota</taxon>
        <taxon>Bacilli</taxon>
        <taxon>Lactobacillales</taxon>
        <taxon>Lactobacillaceae</taxon>
        <taxon>Ligilactobacillus</taxon>
    </lineage>
</organism>
<dbReference type="GO" id="GO:0022857">
    <property type="term" value="F:transmembrane transporter activity"/>
    <property type="evidence" value="ECO:0007669"/>
    <property type="project" value="InterPro"/>
</dbReference>
<dbReference type="PROSITE" id="PS50850">
    <property type="entry name" value="MFS"/>
    <property type="match status" value="1"/>
</dbReference>
<reference evidence="9 10" key="1">
    <citation type="journal article" date="2023" name="Int. J. Syst. Evol. Microbiol.">
        <title>Ligilactobacillus ubinensis sp. nov., a novel species isolated from the wild ferment of a durian fruit (Durio zibethinus).</title>
        <authorList>
            <person name="Heng Y.C."/>
            <person name="Menon N."/>
            <person name="Chen B."/>
            <person name="Loo B.Z.L."/>
            <person name="Wong G.W.J."/>
            <person name="Lim A.C.H."/>
            <person name="Silvaraju S."/>
            <person name="Kittelmann S."/>
        </authorList>
    </citation>
    <scope>NUCLEOTIDE SEQUENCE [LARGE SCALE GENOMIC DNA]</scope>
    <source>
        <strain evidence="9 10">WILCCON 0076</strain>
    </source>
</reference>
<dbReference type="RefSeq" id="WP_253361932.1">
    <property type="nucleotide sequence ID" value="NZ_JAIULA010000025.1"/>
</dbReference>
<feature type="transmembrane region" description="Helical" evidence="7">
    <location>
        <begin position="216"/>
        <end position="234"/>
    </location>
</feature>
<keyword evidence="10" id="KW-1185">Reference proteome</keyword>
<dbReference type="EMBL" id="JAIULA010000025">
    <property type="protein sequence ID" value="MCP0887769.1"/>
    <property type="molecule type" value="Genomic_DNA"/>
</dbReference>
<sequence>MENAVLQKRKPILKIGILSISTLLTAAGAVSGAVPAMVKQFSTHSQSSVQALITIPSIAMMIFVLLSTFFIKILGKRRTVLLGLIVGLIGGITPFFTNNFTLIEIARFLFGAGNGLYSSSTVSLISDLYEGDEQRNLLGIQSAISTLGNSLATFIAGILLGAGWHNAYLVYLVFIPIIILFSIGYNKDVEKSIVATNREKASVESGKKEKKLPLKAFLAIILAFLYFNAIMALSTDSGLAIAQLKLSNSGMLSTGLAIAGIVGGFITMLYGPIYKVLKHYTPVVIMFMGTIGFIGMAYSKNMWMFSIFMVIVSSTSLIFPYIYGAVMEDVPVSSKDFAISIAKVFNNFGAFLSPYTLVLLGKVFNHGDAVSELIIAGILMLVIGIAFLLLAFSRNKDLVNKSDKEEA</sequence>
<dbReference type="InterPro" id="IPR036259">
    <property type="entry name" value="MFS_trans_sf"/>
</dbReference>
<dbReference type="Gene3D" id="1.20.1250.20">
    <property type="entry name" value="MFS general substrate transporter like domains"/>
    <property type="match status" value="1"/>
</dbReference>
<feature type="transmembrane region" description="Helical" evidence="7">
    <location>
        <begin position="373"/>
        <end position="392"/>
    </location>
</feature>
<evidence type="ECO:0000313" key="10">
    <source>
        <dbReference type="Proteomes" id="UP001139006"/>
    </source>
</evidence>
<evidence type="ECO:0000259" key="8">
    <source>
        <dbReference type="PROSITE" id="PS50850"/>
    </source>
</evidence>
<protein>
    <submittedName>
        <fullName evidence="9">MFS transporter</fullName>
    </submittedName>
</protein>
<dbReference type="GO" id="GO:0005886">
    <property type="term" value="C:plasma membrane"/>
    <property type="evidence" value="ECO:0007669"/>
    <property type="project" value="UniProtKB-SubCell"/>
</dbReference>
<evidence type="ECO:0000256" key="2">
    <source>
        <dbReference type="ARBA" id="ARBA00022448"/>
    </source>
</evidence>
<keyword evidence="2" id="KW-0813">Transport</keyword>
<keyword evidence="3" id="KW-1003">Cell membrane</keyword>
<feature type="transmembrane region" description="Helical" evidence="7">
    <location>
        <begin position="304"/>
        <end position="323"/>
    </location>
</feature>
<dbReference type="Pfam" id="PF07690">
    <property type="entry name" value="MFS_1"/>
    <property type="match status" value="1"/>
</dbReference>
<dbReference type="SUPFAM" id="SSF103473">
    <property type="entry name" value="MFS general substrate transporter"/>
    <property type="match status" value="1"/>
</dbReference>
<feature type="transmembrane region" description="Helical" evidence="7">
    <location>
        <begin position="254"/>
        <end position="273"/>
    </location>
</feature>
<feature type="transmembrane region" description="Helical" evidence="7">
    <location>
        <begin position="49"/>
        <end position="71"/>
    </location>
</feature>
<feature type="transmembrane region" description="Helical" evidence="7">
    <location>
        <begin position="168"/>
        <end position="185"/>
    </location>
</feature>
<feature type="domain" description="Major facilitator superfamily (MFS) profile" evidence="8">
    <location>
        <begin position="1"/>
        <end position="394"/>
    </location>
</feature>
<keyword evidence="4 7" id="KW-0812">Transmembrane</keyword>
<feature type="transmembrane region" description="Helical" evidence="7">
    <location>
        <begin position="280"/>
        <end position="298"/>
    </location>
</feature>
<comment type="subcellular location">
    <subcellularLocation>
        <location evidence="1">Cell membrane</location>
        <topology evidence="1">Multi-pass membrane protein</topology>
    </subcellularLocation>
</comment>
<name>A0A9X2FM88_9LACO</name>
<comment type="caution">
    <text evidence="9">The sequence shown here is derived from an EMBL/GenBank/DDBJ whole genome shotgun (WGS) entry which is preliminary data.</text>
</comment>
<dbReference type="AlphaFoldDB" id="A0A9X2FM88"/>
<dbReference type="InterPro" id="IPR011701">
    <property type="entry name" value="MFS"/>
</dbReference>
<evidence type="ECO:0000256" key="5">
    <source>
        <dbReference type="ARBA" id="ARBA00022989"/>
    </source>
</evidence>
<evidence type="ECO:0000256" key="6">
    <source>
        <dbReference type="ARBA" id="ARBA00023136"/>
    </source>
</evidence>